<dbReference type="Gene3D" id="3.30.565.10">
    <property type="entry name" value="Histidine kinase-like ATPase, C-terminal domain"/>
    <property type="match status" value="1"/>
</dbReference>
<sequence>MMAREVGSSATKMFDELSRPAKKELDSFDNSTKSLWNDDFIEGSGKNQQFVERLSTTRDNCQSKSTMKIDHMCEGMNEIVCDMMIYHQFSVGVPLKSAEEAREHVELTFHGNFSKSTEAILHFSGTVFPISNFKKHNKTTVEINGSKPESMLQTTKEVMPCDEKLDKIGNKAKFKFFDPGMYVGMAKAVLVKNLGMTARSETKEFIKALAASDDVSMMCHSGVGFYSTCLKFTGIFLIEIDEPIVELIAPWQPNFSAQCYKEFISLREKHIGNFSNYAKSFLFSCSSITSAVGNSCKCPEDETYFSKGKDIGNESLSKFSVTLEKNVFSYTNLEKYCGPLAVGLEELGKNKVLSYSVLDVDGKLLDFLMGENDMDSDTLLVLFQDKINVEMNLYKNVAEDFRRKIIVRTRDTLLPVVGWFTYLLEDAPVWLLPISVFCPLYKHKLRFVDNDEFYEHDKLLSSKNFRAKDSAEKEPKDEDKNKQL</sequence>
<keyword evidence="2" id="KW-1185">Reference proteome</keyword>
<organism evidence="1 2">
    <name type="scientific">Hibiscus sabdariffa</name>
    <name type="common">roselle</name>
    <dbReference type="NCBI Taxonomy" id="183260"/>
    <lineage>
        <taxon>Eukaryota</taxon>
        <taxon>Viridiplantae</taxon>
        <taxon>Streptophyta</taxon>
        <taxon>Embryophyta</taxon>
        <taxon>Tracheophyta</taxon>
        <taxon>Spermatophyta</taxon>
        <taxon>Magnoliopsida</taxon>
        <taxon>eudicotyledons</taxon>
        <taxon>Gunneridae</taxon>
        <taxon>Pentapetalae</taxon>
        <taxon>rosids</taxon>
        <taxon>malvids</taxon>
        <taxon>Malvales</taxon>
        <taxon>Malvaceae</taxon>
        <taxon>Malvoideae</taxon>
        <taxon>Hibiscus</taxon>
    </lineage>
</organism>
<protein>
    <submittedName>
        <fullName evidence="1">Uncharacterized protein</fullName>
    </submittedName>
</protein>
<dbReference type="Proteomes" id="UP001472677">
    <property type="component" value="Unassembled WGS sequence"/>
</dbReference>
<reference evidence="1 2" key="1">
    <citation type="journal article" date="2024" name="G3 (Bethesda)">
        <title>Genome assembly of Hibiscus sabdariffa L. provides insights into metabolisms of medicinal natural products.</title>
        <authorList>
            <person name="Kim T."/>
        </authorList>
    </citation>
    <scope>NUCLEOTIDE SEQUENCE [LARGE SCALE GENOMIC DNA]</scope>
    <source>
        <strain evidence="1">TK-2024</strain>
        <tissue evidence="1">Old leaves</tissue>
    </source>
</reference>
<gene>
    <name evidence="1" type="ORF">V6N12_034952</name>
</gene>
<proteinExistence type="predicted"/>
<dbReference type="SUPFAM" id="SSF55874">
    <property type="entry name" value="ATPase domain of HSP90 chaperone/DNA topoisomerase II/histidine kinase"/>
    <property type="match status" value="1"/>
</dbReference>
<dbReference type="EMBL" id="JBBPBM010000097">
    <property type="protein sequence ID" value="KAK8508850.1"/>
    <property type="molecule type" value="Genomic_DNA"/>
</dbReference>
<dbReference type="InterPro" id="IPR036890">
    <property type="entry name" value="HATPase_C_sf"/>
</dbReference>
<comment type="caution">
    <text evidence="1">The sequence shown here is derived from an EMBL/GenBank/DDBJ whole genome shotgun (WGS) entry which is preliminary data.</text>
</comment>
<accession>A0ABR2BP42</accession>
<evidence type="ECO:0000313" key="1">
    <source>
        <dbReference type="EMBL" id="KAK8508850.1"/>
    </source>
</evidence>
<name>A0ABR2BP42_9ROSI</name>
<evidence type="ECO:0000313" key="2">
    <source>
        <dbReference type="Proteomes" id="UP001472677"/>
    </source>
</evidence>